<feature type="transmembrane region" description="Helical" evidence="2">
    <location>
        <begin position="171"/>
        <end position="191"/>
    </location>
</feature>
<dbReference type="EMBL" id="HBGJ01041989">
    <property type="protein sequence ID" value="CAD9267912.1"/>
    <property type="molecule type" value="Transcribed_RNA"/>
</dbReference>
<evidence type="ECO:0000256" key="2">
    <source>
        <dbReference type="SAM" id="Phobius"/>
    </source>
</evidence>
<keyword evidence="2" id="KW-0472">Membrane</keyword>
<sequence>MSTLEGAEGEKAAKPYRKSSLLSLRMSFTGVVVRKLDRTGAFDAGVSPYRALHEEAPDRATGLFVLVFVMLGLVSFGFNTCFSGMGYGEEVFDQTRGHAVKGDYDAMSGGMIETLGGMLSVIAFFLLWLLYTIDAEYWTAPVATSVRAFAISASLIMIVIAMVLSSPWHPYYPVCLLMAAMTIASYVTYLVSKHIFTTWDPYPSFPVFFQFVGLPATMVAACIFVAWMAWVFIMGRQWGPDLQQKYAKNIGCLDEEGEASTDDDGADDEDCLGAFILWVHPLFNVLVLLYLAGLSHAMRNLVQERGDAAKNEVKFMGGFIVAIFFVFWVGASLAGVIEGLTVAIFAFGMAAIATFAIIVIFIMGLDSIKEIAEIKSHQAVEEHPGTMDWVRAMFLCVCAPLVIVFIPISALNQFVRRLACVPCTKRLAPGEERFTITSEFYNRLKTCDSWNWTSILRKTILWGLLYQSLAVIASKFTILLLGWINEQIADSNVFLVSAIVFVVGITLFLLPPVPGAPIYYLIGLLMPGVAGDEFGDVGAIIYGMILSLIIKLCACFMQQVVIGGNMSSFVQVRQICMVNTGMMKCFKMILMEPSLTLSKVGILVGGPDWPTSVVCGILKIPVFQTMVGTTPAIFLIAPCVMAGAFYFYSVEKGGMYGTFAVIMMMVSFCVQSGSLLIAAYYVEKMLRENREVIDAQPDDQEVVEADERDLRASVQLEEATKWKRLFARGQHMKAYLLIIFAALMVLSCWLTTFFSKRCFRTFALTDTIDDKLNGKALTMDGSAGLTKPLGVVALYLIFIALFGYLWFYFWARKWSENEPDLTAESLERKRALMQAGVEKQRENSARTRSGSGQRGGGSGWRKSPAKVAPATTDEKR</sequence>
<feature type="transmembrane region" description="Helical" evidence="2">
    <location>
        <begin position="272"/>
        <end position="294"/>
    </location>
</feature>
<keyword evidence="2" id="KW-1133">Transmembrane helix</keyword>
<feature type="transmembrane region" description="Helical" evidence="2">
    <location>
        <begin position="115"/>
        <end position="133"/>
    </location>
</feature>
<feature type="transmembrane region" description="Helical" evidence="2">
    <location>
        <begin position="654"/>
        <end position="682"/>
    </location>
</feature>
<gene>
    <name evidence="3" type="ORF">PPAR1163_LOCUS26343</name>
</gene>
<feature type="transmembrane region" description="Helical" evidence="2">
    <location>
        <begin position="493"/>
        <end position="519"/>
    </location>
</feature>
<accession>A0A7S1UH17</accession>
<feature type="region of interest" description="Disordered" evidence="1">
    <location>
        <begin position="834"/>
        <end position="876"/>
    </location>
</feature>
<feature type="transmembrane region" description="Helical" evidence="2">
    <location>
        <begin position="389"/>
        <end position="408"/>
    </location>
</feature>
<feature type="transmembrane region" description="Helical" evidence="2">
    <location>
        <begin position="539"/>
        <end position="557"/>
    </location>
</feature>
<feature type="transmembrane region" description="Helical" evidence="2">
    <location>
        <begin position="460"/>
        <end position="481"/>
    </location>
</feature>
<protein>
    <submittedName>
        <fullName evidence="3">Uncharacterized protein</fullName>
    </submittedName>
</protein>
<evidence type="ECO:0000313" key="3">
    <source>
        <dbReference type="EMBL" id="CAD9267912.1"/>
    </source>
</evidence>
<feature type="transmembrane region" description="Helical" evidence="2">
    <location>
        <begin position="211"/>
        <end position="233"/>
    </location>
</feature>
<evidence type="ECO:0000256" key="1">
    <source>
        <dbReference type="SAM" id="MobiDB-lite"/>
    </source>
</evidence>
<organism evidence="3">
    <name type="scientific">Phaeomonas parva</name>
    <dbReference type="NCBI Taxonomy" id="124430"/>
    <lineage>
        <taxon>Eukaryota</taxon>
        <taxon>Sar</taxon>
        <taxon>Stramenopiles</taxon>
        <taxon>Ochrophyta</taxon>
        <taxon>Pinguiophyceae</taxon>
        <taxon>Pinguiochrysidales</taxon>
        <taxon>Pinguiochrysidaceae</taxon>
        <taxon>Phaeomonas</taxon>
    </lineage>
</organism>
<feature type="transmembrane region" description="Helical" evidence="2">
    <location>
        <begin position="145"/>
        <end position="165"/>
    </location>
</feature>
<dbReference type="AlphaFoldDB" id="A0A7S1UH17"/>
<feature type="transmembrane region" description="Helical" evidence="2">
    <location>
        <begin position="789"/>
        <end position="811"/>
    </location>
</feature>
<keyword evidence="2" id="KW-0812">Transmembrane</keyword>
<feature type="transmembrane region" description="Helical" evidence="2">
    <location>
        <begin position="315"/>
        <end position="337"/>
    </location>
</feature>
<feature type="transmembrane region" description="Helical" evidence="2">
    <location>
        <begin position="60"/>
        <end position="78"/>
    </location>
</feature>
<proteinExistence type="predicted"/>
<name>A0A7S1UH17_9STRA</name>
<feature type="transmembrane region" description="Helical" evidence="2">
    <location>
        <begin position="627"/>
        <end position="648"/>
    </location>
</feature>
<feature type="transmembrane region" description="Helical" evidence="2">
    <location>
        <begin position="734"/>
        <end position="754"/>
    </location>
</feature>
<feature type="transmembrane region" description="Helical" evidence="2">
    <location>
        <begin position="343"/>
        <end position="368"/>
    </location>
</feature>
<reference evidence="3" key="1">
    <citation type="submission" date="2021-01" db="EMBL/GenBank/DDBJ databases">
        <authorList>
            <person name="Corre E."/>
            <person name="Pelletier E."/>
            <person name="Niang G."/>
            <person name="Scheremetjew M."/>
            <person name="Finn R."/>
            <person name="Kale V."/>
            <person name="Holt S."/>
            <person name="Cochrane G."/>
            <person name="Meng A."/>
            <person name="Brown T."/>
            <person name="Cohen L."/>
        </authorList>
    </citation>
    <scope>NUCLEOTIDE SEQUENCE</scope>
    <source>
        <strain evidence="3">CCMP2877</strain>
    </source>
</reference>